<evidence type="ECO:0000313" key="1">
    <source>
        <dbReference type="EMBL" id="MBR7833432.1"/>
    </source>
</evidence>
<organism evidence="1 2">
    <name type="scientific">Actinospica durhamensis</name>
    <dbReference type="NCBI Taxonomy" id="1508375"/>
    <lineage>
        <taxon>Bacteria</taxon>
        <taxon>Bacillati</taxon>
        <taxon>Actinomycetota</taxon>
        <taxon>Actinomycetes</taxon>
        <taxon>Catenulisporales</taxon>
        <taxon>Actinospicaceae</taxon>
        <taxon>Actinospica</taxon>
    </lineage>
</organism>
<dbReference type="EMBL" id="JAGSOG010000030">
    <property type="protein sequence ID" value="MBR7833432.1"/>
    <property type="molecule type" value="Genomic_DNA"/>
</dbReference>
<accession>A0A941EKT2</accession>
<reference evidence="1" key="1">
    <citation type="submission" date="2021-04" db="EMBL/GenBank/DDBJ databases">
        <title>Genome based classification of Actinospica acidithermotolerans sp. nov., an actinobacterium isolated from an Indonesian hot spring.</title>
        <authorList>
            <person name="Kusuma A.B."/>
            <person name="Putra K.E."/>
            <person name="Nafisah S."/>
            <person name="Loh J."/>
            <person name="Nouioui I."/>
            <person name="Goodfellow M."/>
        </authorList>
    </citation>
    <scope>NUCLEOTIDE SEQUENCE</scope>
    <source>
        <strain evidence="1">CSCA 57</strain>
    </source>
</reference>
<dbReference type="Proteomes" id="UP000675781">
    <property type="component" value="Unassembled WGS sequence"/>
</dbReference>
<name>A0A941EKT2_9ACTN</name>
<protein>
    <submittedName>
        <fullName evidence="1">Uncharacterized protein</fullName>
    </submittedName>
</protein>
<dbReference type="AlphaFoldDB" id="A0A941EKT2"/>
<evidence type="ECO:0000313" key="2">
    <source>
        <dbReference type="Proteomes" id="UP000675781"/>
    </source>
</evidence>
<gene>
    <name evidence="1" type="ORF">KDL01_09155</name>
</gene>
<proteinExistence type="predicted"/>
<keyword evidence="2" id="KW-1185">Reference proteome</keyword>
<comment type="caution">
    <text evidence="1">The sequence shown here is derived from an EMBL/GenBank/DDBJ whole genome shotgun (WGS) entry which is preliminary data.</text>
</comment>
<sequence>MLIVGYEEDQLVAGEALLDTPGFWASYLIWLCDSDGDEDDDHPSPEWFGATDEEADAAYEALSDESRWPVFRIPFHGGHTAVVLERNFPEDGGTEYAIVHPEWGRPGFLATIDGHQAGPGLSWRELVYIAENPDAAAAGIQDPQQRLLMLIPALGDVELPDEAAAVVGRALVSVGCPAESASRIALRLLDSPMWKPARWTRPDRPAADGEPVFAGILECDGQLSPRRGVQLAQGITREQCDRLARALGTWPV</sequence>
<dbReference type="RefSeq" id="WP_212527953.1">
    <property type="nucleotide sequence ID" value="NZ_JAGSOG010000030.1"/>
</dbReference>